<sequence length="662" mass="73723">MLSKCRPPSISTVRFKIQLSYQPTLCQATQKHDRSLLPSQLTNSVTIPESTHFKDTQWDHSFCSRALKASAKLGFLQQGKQLHAHVIKLGLYSKLSLQNQILHFYVKCKEFDDTEKLLDEMLVRNIVTWNTMICGIVDCGCNFRLYFRRMLLDNVSLDHITLNGLLRACSELDDIEAGRQLHCFVLKLGFYLNCFVSSALVDLYGKCGLLENAKRVLDEVLCRDSVLWNVMVSCYALNRLPDNALEVFNLMRREGLKGDEFTFSSLLNSCGNLGSSEMRKQIHGLVVKQSFDLDVLVATSLVDTYAKNGNIDDACRVFDGMTTKNVVSWNTMIVGHGHYGDGKEAFRLLRDMLQRRFCPDEVTLASILSSSGSLSIICETVQVHACVIKSGVQAFTSIGNALINAYAKCGSIANALQCFSSVAEPDLVTWTSTISAYAFHGLPEESIKFFEEMLSQGVRPDPIAFLEVLSACSHGGLVSQGLHYFNSMVNEYQMVPDSEHYTCLVDLLSRAGLLDEASNVLALMPSAPGSDTFGAFIGACKVHGNMELANWAAEKLFEFEPSKPVNYALVSNMYASERRWFDVARLRKMMRDNCDYKVPGCSWTEIAGNIQTFVSSDKSHHQTADIYAMLETLSGIMEDDNISSAYNMFDCGLDGCMLECSG</sequence>
<dbReference type="Proteomes" id="UP001164539">
    <property type="component" value="Chromosome 1"/>
</dbReference>
<dbReference type="EMBL" id="CM051394">
    <property type="protein sequence ID" value="KAJ4728246.1"/>
    <property type="molecule type" value="Genomic_DNA"/>
</dbReference>
<comment type="caution">
    <text evidence="1">The sequence shown here is derived from an EMBL/GenBank/DDBJ whole genome shotgun (WGS) entry which is preliminary data.</text>
</comment>
<evidence type="ECO:0000313" key="1">
    <source>
        <dbReference type="EMBL" id="KAJ4728246.1"/>
    </source>
</evidence>
<organism evidence="1 2">
    <name type="scientific">Melia azedarach</name>
    <name type="common">Chinaberry tree</name>
    <dbReference type="NCBI Taxonomy" id="155640"/>
    <lineage>
        <taxon>Eukaryota</taxon>
        <taxon>Viridiplantae</taxon>
        <taxon>Streptophyta</taxon>
        <taxon>Embryophyta</taxon>
        <taxon>Tracheophyta</taxon>
        <taxon>Spermatophyta</taxon>
        <taxon>Magnoliopsida</taxon>
        <taxon>eudicotyledons</taxon>
        <taxon>Gunneridae</taxon>
        <taxon>Pentapetalae</taxon>
        <taxon>rosids</taxon>
        <taxon>malvids</taxon>
        <taxon>Sapindales</taxon>
        <taxon>Meliaceae</taxon>
        <taxon>Melia</taxon>
    </lineage>
</organism>
<keyword evidence="2" id="KW-1185">Reference proteome</keyword>
<proteinExistence type="predicted"/>
<gene>
    <name evidence="1" type="ORF">OWV82_001216</name>
</gene>
<name>A0ACC1YXL4_MELAZ</name>
<accession>A0ACC1YXL4</accession>
<protein>
    <submittedName>
        <fullName evidence="1">Pentatricopeptide repeat-containing protein</fullName>
    </submittedName>
</protein>
<evidence type="ECO:0000313" key="2">
    <source>
        <dbReference type="Proteomes" id="UP001164539"/>
    </source>
</evidence>
<reference evidence="1 2" key="1">
    <citation type="journal article" date="2023" name="Science">
        <title>Complex scaffold remodeling in plant triterpene biosynthesis.</title>
        <authorList>
            <person name="De La Pena R."/>
            <person name="Hodgson H."/>
            <person name="Liu J.C."/>
            <person name="Stephenson M.J."/>
            <person name="Martin A.C."/>
            <person name="Owen C."/>
            <person name="Harkess A."/>
            <person name="Leebens-Mack J."/>
            <person name="Jimenez L.E."/>
            <person name="Osbourn A."/>
            <person name="Sattely E.S."/>
        </authorList>
    </citation>
    <scope>NUCLEOTIDE SEQUENCE [LARGE SCALE GENOMIC DNA]</scope>
    <source>
        <strain evidence="2">cv. JPN11</strain>
        <tissue evidence="1">Leaf</tissue>
    </source>
</reference>